<protein>
    <submittedName>
        <fullName evidence="2">Uncharacterized protein</fullName>
    </submittedName>
</protein>
<feature type="region of interest" description="Disordered" evidence="1">
    <location>
        <begin position="175"/>
        <end position="288"/>
    </location>
</feature>
<feature type="compositionally biased region" description="Basic and acidic residues" evidence="1">
    <location>
        <begin position="207"/>
        <end position="217"/>
    </location>
</feature>
<feature type="compositionally biased region" description="Acidic residues" evidence="1">
    <location>
        <begin position="218"/>
        <end position="228"/>
    </location>
</feature>
<reference evidence="2" key="1">
    <citation type="submission" date="2016-10" db="EMBL/GenBank/DDBJ databases">
        <title>Sequence of Gallionella enrichment culture.</title>
        <authorList>
            <person name="Poehlein A."/>
            <person name="Muehling M."/>
            <person name="Daniel R."/>
        </authorList>
    </citation>
    <scope>NUCLEOTIDE SEQUENCE</scope>
</reference>
<feature type="compositionally biased region" description="Acidic residues" evidence="1">
    <location>
        <begin position="179"/>
        <end position="206"/>
    </location>
</feature>
<organism evidence="2">
    <name type="scientific">mine drainage metagenome</name>
    <dbReference type="NCBI Taxonomy" id="410659"/>
    <lineage>
        <taxon>unclassified sequences</taxon>
        <taxon>metagenomes</taxon>
        <taxon>ecological metagenomes</taxon>
    </lineage>
</organism>
<evidence type="ECO:0000256" key="1">
    <source>
        <dbReference type="SAM" id="MobiDB-lite"/>
    </source>
</evidence>
<evidence type="ECO:0000313" key="2">
    <source>
        <dbReference type="EMBL" id="OIR09299.1"/>
    </source>
</evidence>
<accession>A0A1J5SMY7</accession>
<feature type="compositionally biased region" description="Gly residues" evidence="1">
    <location>
        <begin position="279"/>
        <end position="288"/>
    </location>
</feature>
<proteinExistence type="predicted"/>
<sequence>MAKASKILEWCIVRLGEDHNWWVDEVSDPIRWDVDGLSIVDPRQVGHLIEMVDPLRDYGFDQDIFESAFVPFRIEKDLGEGRVRLKRVKDSLFESDERLFALADIVDEENGPFADLLDHLTRCRVKMLNDLFDFEAKLSIDEVEDEIREDQNASFMEGKAVHCFEELCAILDYMPSGYESDDDEEREPKEIEDEADDLPDIDEKEEEALKNDASLKWDEEEEGQEGEEFGEKGQKEGDEDGDLDEDEEDDDEEEDDEEDEEEDDERPRRRPAAKPSQKPGGGKPRGKR</sequence>
<gene>
    <name evidence="2" type="ORF">GALL_85320</name>
</gene>
<name>A0A1J5SMY7_9ZZZZ</name>
<feature type="compositionally biased region" description="Acidic residues" evidence="1">
    <location>
        <begin position="237"/>
        <end position="264"/>
    </location>
</feature>
<comment type="caution">
    <text evidence="2">The sequence shown here is derived from an EMBL/GenBank/DDBJ whole genome shotgun (WGS) entry which is preliminary data.</text>
</comment>
<dbReference type="AlphaFoldDB" id="A0A1J5SMY7"/>
<dbReference type="EMBL" id="MLJW01000027">
    <property type="protein sequence ID" value="OIR09299.1"/>
    <property type="molecule type" value="Genomic_DNA"/>
</dbReference>